<feature type="region of interest" description="Disordered" evidence="4">
    <location>
        <begin position="1591"/>
        <end position="1636"/>
    </location>
</feature>
<dbReference type="InterPro" id="IPR036865">
    <property type="entry name" value="CRAL-TRIO_dom_sf"/>
</dbReference>
<protein>
    <recommendedName>
        <fullName evidence="9">DH domain-containing protein</fullName>
    </recommendedName>
</protein>
<feature type="compositionally biased region" description="Low complexity" evidence="4">
    <location>
        <begin position="1789"/>
        <end position="1803"/>
    </location>
</feature>
<dbReference type="InterPro" id="IPR055251">
    <property type="entry name" value="SOS1_NGEF_PH"/>
</dbReference>
<name>A0A1D1VDV3_RAMVA</name>
<evidence type="ECO:0000259" key="6">
    <source>
        <dbReference type="PROSITE" id="PS50010"/>
    </source>
</evidence>
<dbReference type="SUPFAM" id="SSF52087">
    <property type="entry name" value="CRAL/TRIO domain"/>
    <property type="match status" value="1"/>
</dbReference>
<dbReference type="InterPro" id="IPR011993">
    <property type="entry name" value="PH-like_dom_sf"/>
</dbReference>
<feature type="compositionally biased region" description="Polar residues" evidence="4">
    <location>
        <begin position="2139"/>
        <end position="2148"/>
    </location>
</feature>
<dbReference type="Pfam" id="PF00621">
    <property type="entry name" value="RhoGEF"/>
    <property type="match status" value="2"/>
</dbReference>
<dbReference type="GO" id="GO:0019898">
    <property type="term" value="C:extrinsic component of membrane"/>
    <property type="evidence" value="ECO:0007669"/>
    <property type="project" value="TreeGrafter"/>
</dbReference>
<feature type="region of interest" description="Disordered" evidence="4">
    <location>
        <begin position="1937"/>
        <end position="1956"/>
    </location>
</feature>
<dbReference type="CDD" id="cd00170">
    <property type="entry name" value="SEC14"/>
    <property type="match status" value="1"/>
</dbReference>
<dbReference type="PANTHER" id="PTHR22826">
    <property type="entry name" value="RHO GUANINE EXCHANGE FACTOR-RELATED"/>
    <property type="match status" value="1"/>
</dbReference>
<dbReference type="Gene3D" id="1.20.900.10">
    <property type="entry name" value="Dbl homology (DH) domain"/>
    <property type="match status" value="2"/>
</dbReference>
<feature type="domain" description="DH" evidence="6">
    <location>
        <begin position="2187"/>
        <end position="2366"/>
    </location>
</feature>
<feature type="compositionally biased region" description="Low complexity" evidence="4">
    <location>
        <begin position="1868"/>
        <end position="1883"/>
    </location>
</feature>
<organism evidence="7 8">
    <name type="scientific">Ramazzottius varieornatus</name>
    <name type="common">Water bear</name>
    <name type="synonym">Tardigrade</name>
    <dbReference type="NCBI Taxonomy" id="947166"/>
    <lineage>
        <taxon>Eukaryota</taxon>
        <taxon>Metazoa</taxon>
        <taxon>Ecdysozoa</taxon>
        <taxon>Tardigrada</taxon>
        <taxon>Eutardigrada</taxon>
        <taxon>Parachela</taxon>
        <taxon>Hypsibioidea</taxon>
        <taxon>Ramazzottiidae</taxon>
        <taxon>Ramazzottius</taxon>
    </lineage>
</organism>
<evidence type="ECO:0000256" key="4">
    <source>
        <dbReference type="SAM" id="MobiDB-lite"/>
    </source>
</evidence>
<dbReference type="Pfam" id="PF13716">
    <property type="entry name" value="CRAL_TRIO_2"/>
    <property type="match status" value="1"/>
</dbReference>
<feature type="region of interest" description="Disordered" evidence="4">
    <location>
        <begin position="1868"/>
        <end position="1919"/>
    </location>
</feature>
<dbReference type="InterPro" id="IPR018159">
    <property type="entry name" value="Spectrin/alpha-actinin"/>
</dbReference>
<keyword evidence="3" id="KW-0344">Guanine-nucleotide releasing factor</keyword>
<dbReference type="GO" id="GO:0005085">
    <property type="term" value="F:guanyl-nucleotide exchange factor activity"/>
    <property type="evidence" value="ECO:0007669"/>
    <property type="project" value="UniProtKB-KW"/>
</dbReference>
<feature type="compositionally biased region" description="Polar residues" evidence="4">
    <location>
        <begin position="2110"/>
        <end position="2120"/>
    </location>
</feature>
<dbReference type="Gene3D" id="2.30.30.40">
    <property type="entry name" value="SH3 Domains"/>
    <property type="match status" value="1"/>
</dbReference>
<keyword evidence="2" id="KW-0963">Cytoplasm</keyword>
<accession>A0A1D1VDV3</accession>
<feature type="compositionally biased region" description="Polar residues" evidence="4">
    <location>
        <begin position="1623"/>
        <end position="1632"/>
    </location>
</feature>
<dbReference type="SUPFAM" id="SSF46966">
    <property type="entry name" value="Spectrin repeat"/>
    <property type="match status" value="4"/>
</dbReference>
<feature type="compositionally biased region" description="Basic and acidic residues" evidence="4">
    <location>
        <begin position="2149"/>
        <end position="2161"/>
    </location>
</feature>
<feature type="compositionally biased region" description="Polar residues" evidence="4">
    <location>
        <begin position="1748"/>
        <end position="1767"/>
    </location>
</feature>
<feature type="region of interest" description="Disordered" evidence="4">
    <location>
        <begin position="2688"/>
        <end position="2764"/>
    </location>
</feature>
<dbReference type="CDD" id="cd00160">
    <property type="entry name" value="RhoGEF"/>
    <property type="match status" value="2"/>
</dbReference>
<feature type="region of interest" description="Disordered" evidence="4">
    <location>
        <begin position="2403"/>
        <end position="2422"/>
    </location>
</feature>
<dbReference type="PROSITE" id="PS50010">
    <property type="entry name" value="DH_2"/>
    <property type="match status" value="2"/>
</dbReference>
<evidence type="ECO:0000256" key="1">
    <source>
        <dbReference type="ARBA" id="ARBA00004496"/>
    </source>
</evidence>
<sequence length="2764" mass="309350">MTTMSHHQNPNNGPVVTPRNEAVLHEVLRRRLCFLSGGRDRQGGAILTIPANSAALDRLKADELSETFRYLTQIPSEDVQRHEFTIIIDMRSSTWNNTKVLLRNIQETFPASIRVVYVVKSDDFHHRPKAGPGGQPKYGFEMSLISVDQLPKHINLNQLTEDLGGTLYYKHEEWINLRKTIEVFLGQAMELLDVLESHRKGLLSTEIASTFDAAEAMMNQHHELKKQLARYPIEPMEDEGTKILLRFDPKFGGCHEESPYLNGANGHNGVRSAQNPDIQAALIRVKQQVDRLHNCRVQLDQAWALRLERLQYCRQLRCFEHQADQVLICLGENSQQLLKSYSDIGASFHHVQELEKLHEQFQIGCMDLFQHVDRALDFASKLLSSGNYAAQVVKQYMDRLKHEREAFSLGLKERTAVLALSSVFHRKVDEFAHNLSIWNAACEAEDCQALNNTEIEALIGQHKCVEKSLDQANAEVCASTTQLHEKLSRPPRYSLIKSTLSAADFTRASTHVVNVLKKVQNQYGPLKQRLELKRRQLHHQFELRLFNDDVRQVIDWIEKWGNPFLEKTAQVGRTLMSARKLKESHLEFESRAKNTYSNAAKLMEAANRLNGEDVQITSLELGKRTDEFKTKVATRRVLLETACTFYERLSNLTTLFEGAKRSLSMEPNTDTLELTVEALNRMNQERQAVVDCCTHTEHEGHSLLRQMSNCGMAHSPDYDYIDNTLRNISENRAALEQAWEPRKLKLEVFYKLRTFERSAMEIIHEIDDWSALVEERTTEHHEKDKDRDRDKEVQRTLTHEMAVQELQGLDKRSSEFDEHIQQAFNRGGDLLQFLGKSSKVAEVIDVPAMCAQVTHIDEELTMRQEILAEDIEMYRLHLQVITRMHDCEVRVQQVSVYIQSYYRMLQSLRLTLLSVDHCDDVLRQYMGIEEGVRKVHNAVQQIQHCAEEIEHNDIDRADQASRLREKLTIQWENLQAYSNELVKTIKSGRAFFEFAERVLSMLAGLRKEYDEDQDWCTLKRFNELDASLESVMELLHRHHGQKETFMKLCNTVRKNSESFQKGMGRLFTRANNNEPSYSQTEAAVKNTVRAVLETIRQQESSVMQKWTTRRPSFDHCKNYLMVEKSARQAIAWIQDTGERYLSTREPVSNSNTPHEKLLAEHRIFVERAEENKEKIKLLISLADSMVRNGQDCHVDRIKYWVSQVETRQKDFMDRMRVYKQHLGERVVGNGSTKQMDRNSDSSLEGKLQEFVANGAPKTEEEKKLTQRKHIMKELLDTEQTYVNDLRECITCFVRNEKHPRVIPPKDLVPRLPVIFGNVEQIYDFHSKVFLKELQKYEQVPEDVAHCFLAWAGEFDMYVEYCKNKPTATDRMVEPTAIEYFEKLKECYGLPANNTIASYLIKPVQRITKYSLLLKELVKTCADERKEIQEALDMMRDVPRKANDAINLSRLEGYPEPLEQLGELLATDFFQVSEPARVLTKQHPRQVFLFELAILFAKRIGEGLKDPKFIFKFKLATAGLVLTKYVDKDPDLSFVIGWGRHPHFHQAAPESKYLLRALSKDIKEAWITKLEDVKSLANSSVVDAISLRTKSSRTAPDSNRTSRDFDDSQSLEEEAGSSHERYSIISQSSSNTTDSDKVLHEGEWATVTNNYEAIHDGELTVQKGECVEIVDRMSSSKQDLYLVRIKSLGGGGGSGPTPRHLQSHRASLVPSSQSGNSLAASAVASSSSGTGKVLEGYLPGTVLSVMSTHRSAGLPSPSSSPMNANQALTADGFSGSASTMTLPVPQSTAGDDGSLGDSTLSTTSVPPPTTKRRNTFRKIFNNPLRKLSSNRIDTSSIAKSSSGGGVPVASLPKKGSVVLLSSNCASASYSPPSSAGSSSRAKTSFPSVPVAGASDDALRRSSAPPLAQAEGDDDHYVNSSISAPASANVSLDVAASSSEPPVSITQQHSDEHVGVASSVSVAEMPPAMELTQLKMHTAISGLNAPSNTLPPMSTTFSLASALPAVAHATAETVFSSTVNQQQLPTVDAPDNSSHSHSLLLSSSLPASEGAILTSHTTDLVSIQPKTNELAAESEIENLLAGDVKMTDRNAPLVSKGNTMSSVSGEVAQDSKIVQNGSTSFPETKLGGSMDFGDPGLSANMEGNQASELANRSDADGEQKNGPDEAPEVAPEPESAIAVQDPTAKAVIMRDYVLRELVDTERDYVKDLGLIIDGYIAHMHNNPVPDDMNGRDKLIFGNIEQIYVFHRDTFYGELEKCLDAADRLPQAFIRYERKFQMYVVYCQNKPKSEFIVSEYVDSYFEEIRMKLGEKLKLPDMLIKPVQRVMRYQLMLKDIMKYTERAGLGEKNVADLQKAMNCIMGICKLANDFMEVGRLQGFEGKLTAQGKLLLQDSFLVCETFTAVAPPGQSAKDKEKEKKKDEDASGTNNKFKERQIFVFEQVVIFSEALGSGSHKNKSTYSSPVYIYKSHIQVNKMSLIEVERDVVRFALRSRDPHTGDRMFVIEAPSQEKRDIWVAQIKTMLDTQQNFLRALQSPIDFQRQQGRQPGEEMTLTPAIASTALVSTVAPPLCPEAALLSTLPPHTGHAGRPPHKAANAEGSKLKVSMRPKSLVEPDRRRPLSIPRSPESPNSIVRGYTGSVSGPITPPPIESVIVTPLVSSTPPVTGITRKSSGRFLFPVPALKVVRSEADLLKKGSKSSGQNAVPESPSGITVSSSKSSLAAAEPTESKSRRWSISGRRDKSPSAPATTPAAPPPAKGISGLSFRKKN</sequence>
<dbReference type="OrthoDB" id="10256089at2759"/>
<dbReference type="Pfam" id="PF22697">
    <property type="entry name" value="SOS1_NGEF_PH"/>
    <property type="match status" value="2"/>
</dbReference>
<dbReference type="EMBL" id="BDGG01000004">
    <property type="protein sequence ID" value="GAU98242.1"/>
    <property type="molecule type" value="Genomic_DNA"/>
</dbReference>
<feature type="domain" description="DH" evidence="6">
    <location>
        <begin position="1266"/>
        <end position="1444"/>
    </location>
</feature>
<evidence type="ECO:0000256" key="3">
    <source>
        <dbReference type="ARBA" id="ARBA00022658"/>
    </source>
</evidence>
<dbReference type="CDD" id="cd00176">
    <property type="entry name" value="SPEC"/>
    <property type="match status" value="1"/>
</dbReference>
<dbReference type="SUPFAM" id="SSF50729">
    <property type="entry name" value="PH domain-like"/>
    <property type="match status" value="2"/>
</dbReference>
<comment type="caution">
    <text evidence="7">The sequence shown here is derived from an EMBL/GenBank/DDBJ whole genome shotgun (WGS) entry which is preliminary data.</text>
</comment>
<gene>
    <name evidence="7" type="primary">RvY_09417-1</name>
    <name evidence="7" type="synonym">RvY_09417.1</name>
    <name evidence="7" type="ORF">RvY_09417</name>
</gene>
<dbReference type="GO" id="GO:0035556">
    <property type="term" value="P:intracellular signal transduction"/>
    <property type="evidence" value="ECO:0007669"/>
    <property type="project" value="InterPro"/>
</dbReference>
<dbReference type="InterPro" id="IPR001331">
    <property type="entry name" value="GDS_CDC24_CS"/>
</dbReference>
<dbReference type="Gene3D" id="1.20.58.60">
    <property type="match status" value="4"/>
</dbReference>
<evidence type="ECO:0000313" key="7">
    <source>
        <dbReference type="EMBL" id="GAU98242.1"/>
    </source>
</evidence>
<evidence type="ECO:0008006" key="9">
    <source>
        <dbReference type="Google" id="ProtNLM"/>
    </source>
</evidence>
<dbReference type="Gene3D" id="2.30.29.30">
    <property type="entry name" value="Pleckstrin-homology domain (PH domain)/Phosphotyrosine-binding domain (PTB)"/>
    <property type="match status" value="2"/>
</dbReference>
<reference evidence="7 8" key="1">
    <citation type="journal article" date="2016" name="Nat. Commun.">
        <title>Extremotolerant tardigrade genome and improved radiotolerance of human cultured cells by tardigrade-unique protein.</title>
        <authorList>
            <person name="Hashimoto T."/>
            <person name="Horikawa D.D."/>
            <person name="Saito Y."/>
            <person name="Kuwahara H."/>
            <person name="Kozuka-Hata H."/>
            <person name="Shin-I T."/>
            <person name="Minakuchi Y."/>
            <person name="Ohishi K."/>
            <person name="Motoyama A."/>
            <person name="Aizu T."/>
            <person name="Enomoto A."/>
            <person name="Kondo K."/>
            <person name="Tanaka S."/>
            <person name="Hara Y."/>
            <person name="Koshikawa S."/>
            <person name="Sagara H."/>
            <person name="Miura T."/>
            <person name="Yokobori S."/>
            <person name="Miyagawa K."/>
            <person name="Suzuki Y."/>
            <person name="Kubo T."/>
            <person name="Oyama M."/>
            <person name="Kohara Y."/>
            <person name="Fujiyama A."/>
            <person name="Arakawa K."/>
            <person name="Katayama T."/>
            <person name="Toyoda A."/>
            <person name="Kunieda T."/>
        </authorList>
    </citation>
    <scope>NUCLEOTIDE SEQUENCE [LARGE SCALE GENOMIC DNA]</scope>
    <source>
        <strain evidence="7 8">YOKOZUNA-1</strain>
    </source>
</reference>
<dbReference type="GO" id="GO:0005737">
    <property type="term" value="C:cytoplasm"/>
    <property type="evidence" value="ECO:0007669"/>
    <property type="project" value="UniProtKB-SubCell"/>
</dbReference>
<dbReference type="InterPro" id="IPR001251">
    <property type="entry name" value="CRAL-TRIO_dom"/>
</dbReference>
<feature type="region of interest" description="Disordered" evidence="4">
    <location>
        <begin position="1748"/>
        <end position="1821"/>
    </location>
</feature>
<comment type="subcellular location">
    <subcellularLocation>
        <location evidence="1">Cytoplasm</location>
    </subcellularLocation>
</comment>
<feature type="compositionally biased region" description="Basic and acidic residues" evidence="4">
    <location>
        <begin position="2407"/>
        <end position="2419"/>
    </location>
</feature>
<dbReference type="CDD" id="cd13241">
    <property type="entry name" value="PH2_Kalirin_Trio_p63RhoGEF"/>
    <property type="match status" value="1"/>
</dbReference>
<dbReference type="SUPFAM" id="SSF50044">
    <property type="entry name" value="SH3-domain"/>
    <property type="match status" value="1"/>
</dbReference>
<feature type="compositionally biased region" description="Polar residues" evidence="4">
    <location>
        <begin position="1774"/>
        <end position="1788"/>
    </location>
</feature>
<dbReference type="STRING" id="947166.A0A1D1VDV3"/>
<feature type="region of interest" description="Disordered" evidence="4">
    <location>
        <begin position="2573"/>
        <end position="2637"/>
    </location>
</feature>
<dbReference type="InterPro" id="IPR051336">
    <property type="entry name" value="RhoGEF_Guanine_NuclExch_SF"/>
</dbReference>
<evidence type="ECO:0000259" key="5">
    <source>
        <dbReference type="PROSITE" id="PS50003"/>
    </source>
</evidence>
<dbReference type="PROSITE" id="PS00741">
    <property type="entry name" value="DH_1"/>
    <property type="match status" value="1"/>
</dbReference>
<dbReference type="SMART" id="SM00325">
    <property type="entry name" value="RhoGEF"/>
    <property type="match status" value="2"/>
</dbReference>
<proteinExistence type="predicted"/>
<feature type="compositionally biased region" description="Polar residues" evidence="4">
    <location>
        <begin position="1937"/>
        <end position="1946"/>
    </location>
</feature>
<keyword evidence="8" id="KW-1185">Reference proteome</keyword>
<dbReference type="SUPFAM" id="SSF48065">
    <property type="entry name" value="DBL homology domain (DH-domain)"/>
    <property type="match status" value="2"/>
</dbReference>
<dbReference type="InterPro" id="IPR001849">
    <property type="entry name" value="PH_domain"/>
</dbReference>
<dbReference type="PROSITE" id="PS50003">
    <property type="entry name" value="PH_DOMAIN"/>
    <property type="match status" value="1"/>
</dbReference>
<dbReference type="InterPro" id="IPR036028">
    <property type="entry name" value="SH3-like_dom_sf"/>
</dbReference>
<feature type="region of interest" description="Disordered" evidence="4">
    <location>
        <begin position="2089"/>
        <end position="2174"/>
    </location>
</feature>
<evidence type="ECO:0000256" key="2">
    <source>
        <dbReference type="ARBA" id="ARBA00022490"/>
    </source>
</evidence>
<feature type="compositionally biased region" description="Polar residues" evidence="4">
    <location>
        <begin position="2693"/>
        <end position="2715"/>
    </location>
</feature>
<dbReference type="Proteomes" id="UP000186922">
    <property type="component" value="Unassembled WGS sequence"/>
</dbReference>
<evidence type="ECO:0000313" key="8">
    <source>
        <dbReference type="Proteomes" id="UP000186922"/>
    </source>
</evidence>
<feature type="domain" description="PH" evidence="5">
    <location>
        <begin position="2406"/>
        <end position="2520"/>
    </location>
</feature>
<dbReference type="PANTHER" id="PTHR22826:SF106">
    <property type="entry name" value="TRIO, ISOFORM A"/>
    <property type="match status" value="1"/>
</dbReference>
<dbReference type="InterPro" id="IPR000219">
    <property type="entry name" value="DH_dom"/>
</dbReference>
<dbReference type="InterPro" id="IPR035899">
    <property type="entry name" value="DBL_dom_sf"/>
</dbReference>
<dbReference type="SMART" id="SM00150">
    <property type="entry name" value="SPEC"/>
    <property type="match status" value="6"/>
</dbReference>
<dbReference type="SMART" id="SM00233">
    <property type="entry name" value="PH"/>
    <property type="match status" value="2"/>
</dbReference>
<dbReference type="FunFam" id="1.20.900.10:FF:000008">
    <property type="entry name" value="rho guanine nucleotide exchange factor 25"/>
    <property type="match status" value="1"/>
</dbReference>